<dbReference type="InterPro" id="IPR011990">
    <property type="entry name" value="TPR-like_helical_dom_sf"/>
</dbReference>
<dbReference type="AlphaFoldDB" id="A0A3M7TQX4"/>
<dbReference type="EMBL" id="RHIB01000002">
    <property type="protein sequence ID" value="RNA67974.1"/>
    <property type="molecule type" value="Genomic_DNA"/>
</dbReference>
<reference evidence="2 3" key="1">
    <citation type="submission" date="2018-10" db="EMBL/GenBank/DDBJ databases">
        <title>Bacillus Keqinensis sp. nov., a moderately halophilic bacterium isolated from a saline-alkaline lake.</title>
        <authorList>
            <person name="Wang H."/>
        </authorList>
    </citation>
    <scope>NUCLEOTIDE SEQUENCE [LARGE SCALE GENOMIC DNA]</scope>
    <source>
        <strain evidence="2 3">KQ-3</strain>
    </source>
</reference>
<dbReference type="Proteomes" id="UP000278746">
    <property type="component" value="Unassembled WGS sequence"/>
</dbReference>
<protein>
    <submittedName>
        <fullName evidence="2">Uncharacterized protein</fullName>
    </submittedName>
</protein>
<dbReference type="PROSITE" id="PS50005">
    <property type="entry name" value="TPR"/>
    <property type="match status" value="1"/>
</dbReference>
<keyword evidence="1" id="KW-0802">TPR repeat</keyword>
<dbReference type="Gene3D" id="1.25.40.10">
    <property type="entry name" value="Tetratricopeptide repeat domain"/>
    <property type="match status" value="1"/>
</dbReference>
<organism evidence="2 3">
    <name type="scientific">Alteribacter keqinensis</name>
    <dbReference type="NCBI Taxonomy" id="2483800"/>
    <lineage>
        <taxon>Bacteria</taxon>
        <taxon>Bacillati</taxon>
        <taxon>Bacillota</taxon>
        <taxon>Bacilli</taxon>
        <taxon>Bacillales</taxon>
        <taxon>Bacillaceae</taxon>
        <taxon>Alteribacter</taxon>
    </lineage>
</organism>
<proteinExistence type="predicted"/>
<dbReference type="InterPro" id="IPR019734">
    <property type="entry name" value="TPR_rpt"/>
</dbReference>
<comment type="caution">
    <text evidence="2">The sequence shown here is derived from an EMBL/GenBank/DDBJ whole genome shotgun (WGS) entry which is preliminary data.</text>
</comment>
<accession>A0A3M7TQX4</accession>
<keyword evidence="3" id="KW-1185">Reference proteome</keyword>
<evidence type="ECO:0000313" key="2">
    <source>
        <dbReference type="EMBL" id="RNA67974.1"/>
    </source>
</evidence>
<gene>
    <name evidence="2" type="ORF">EBO34_14890</name>
</gene>
<dbReference type="SUPFAM" id="SSF48452">
    <property type="entry name" value="TPR-like"/>
    <property type="match status" value="1"/>
</dbReference>
<evidence type="ECO:0000313" key="3">
    <source>
        <dbReference type="Proteomes" id="UP000278746"/>
    </source>
</evidence>
<name>A0A3M7TQX4_9BACI</name>
<sequence>MRHDYHSVMFTFFHCKGMDILCPRSFHLLIDSLSSFRLNYRCKEVTNVNQIDEGKQHHRMREWKKAIACYETYIKESKGTAPDQVFQLLARALRFNGHPKRSLTVIQQGLNQFPESETLLVELHQHYDFTAEWKKAKSVAKKLVKSDPGKPDYLFRMGRTYSFLDDYSKARQTYKKALERKHLTSFSSLIEKIEDSFPDSSSSYTSHYRYVDGINNFGAIFHENAHHRYFTKISSLTGKKNGAAREESFYMEVCSDFPELKALVPGFVNTRHLDGLSYLTIEMINATPSDKKHAQQAVRASHKLTRVSYNDIKQLEHRIEVLEEERRYMKTFG</sequence>
<feature type="repeat" description="TPR" evidence="1">
    <location>
        <begin position="151"/>
        <end position="184"/>
    </location>
</feature>
<evidence type="ECO:0000256" key="1">
    <source>
        <dbReference type="PROSITE-ProRule" id="PRU00339"/>
    </source>
</evidence>
<dbReference type="Pfam" id="PF13181">
    <property type="entry name" value="TPR_8"/>
    <property type="match status" value="1"/>
</dbReference>